<evidence type="ECO:0000313" key="5">
    <source>
        <dbReference type="EMBL" id="PRW59710.1"/>
    </source>
</evidence>
<dbReference type="STRING" id="3076.A0A2P6U090"/>
<feature type="region of interest" description="Disordered" evidence="3">
    <location>
        <begin position="1"/>
        <end position="83"/>
    </location>
</feature>
<dbReference type="EMBL" id="LHPG02000003">
    <property type="protein sequence ID" value="PRW59710.1"/>
    <property type="molecule type" value="Genomic_DNA"/>
</dbReference>
<protein>
    <submittedName>
        <fullName evidence="5">Leucine-zipper-like transcriptional regulator 1 isoform X1</fullName>
    </submittedName>
</protein>
<keyword evidence="4" id="KW-0472">Membrane</keyword>
<feature type="compositionally biased region" description="Low complexity" evidence="3">
    <location>
        <begin position="17"/>
        <end position="35"/>
    </location>
</feature>
<dbReference type="AlphaFoldDB" id="A0A2P6U090"/>
<evidence type="ECO:0000256" key="1">
    <source>
        <dbReference type="ARBA" id="ARBA00022441"/>
    </source>
</evidence>
<accession>A0A2P6U090</accession>
<organism evidence="5 6">
    <name type="scientific">Chlorella sorokiniana</name>
    <name type="common">Freshwater green alga</name>
    <dbReference type="NCBI Taxonomy" id="3076"/>
    <lineage>
        <taxon>Eukaryota</taxon>
        <taxon>Viridiplantae</taxon>
        <taxon>Chlorophyta</taxon>
        <taxon>core chlorophytes</taxon>
        <taxon>Trebouxiophyceae</taxon>
        <taxon>Chlorellales</taxon>
        <taxon>Chlorellaceae</taxon>
        <taxon>Chlorella clade</taxon>
        <taxon>Chlorella</taxon>
    </lineage>
</organism>
<evidence type="ECO:0000256" key="4">
    <source>
        <dbReference type="SAM" id="Phobius"/>
    </source>
</evidence>
<dbReference type="Pfam" id="PF24681">
    <property type="entry name" value="Kelch_KLHDC2_KLHL20_DRC7"/>
    <property type="match status" value="1"/>
</dbReference>
<feature type="region of interest" description="Disordered" evidence="3">
    <location>
        <begin position="272"/>
        <end position="296"/>
    </location>
</feature>
<dbReference type="OrthoDB" id="510390at2759"/>
<keyword evidence="2" id="KW-0677">Repeat</keyword>
<dbReference type="Gene3D" id="2.120.10.80">
    <property type="entry name" value="Kelch-type beta propeller"/>
    <property type="match status" value="3"/>
</dbReference>
<proteinExistence type="predicted"/>
<evidence type="ECO:0000256" key="2">
    <source>
        <dbReference type="ARBA" id="ARBA00022737"/>
    </source>
</evidence>
<evidence type="ECO:0000256" key="3">
    <source>
        <dbReference type="SAM" id="MobiDB-lite"/>
    </source>
</evidence>
<reference evidence="5 6" key="1">
    <citation type="journal article" date="2018" name="Plant J.">
        <title>Genome sequences of Chlorella sorokiniana UTEX 1602 and Micractinium conductrix SAG 241.80: implications to maltose excretion by a green alga.</title>
        <authorList>
            <person name="Arriola M.B."/>
            <person name="Velmurugan N."/>
            <person name="Zhang Y."/>
            <person name="Plunkett M.H."/>
            <person name="Hondzo H."/>
            <person name="Barney B.M."/>
        </authorList>
    </citation>
    <scope>NUCLEOTIDE SEQUENCE [LARGE SCALE GENOMIC DNA]</scope>
    <source>
        <strain evidence="6">UTEX 1602</strain>
    </source>
</reference>
<feature type="transmembrane region" description="Helical" evidence="4">
    <location>
        <begin position="93"/>
        <end position="115"/>
    </location>
</feature>
<feature type="region of interest" description="Disordered" evidence="3">
    <location>
        <begin position="181"/>
        <end position="208"/>
    </location>
</feature>
<name>A0A2P6U090_CHLSO</name>
<keyword evidence="6" id="KW-1185">Reference proteome</keyword>
<sequence>MATGRDGEEPLLSADHGAGSSGQEAAEEQAAAAGSSEGGEEATLAGSPHEQSVPGSSPCLPPERSALSRQASLTGLPPLPPPKGRSTFVIKTAGWFITTLLLGILAVGGLVLLAFGPPPAGAAPAARTGAALAMLPAVGNASQRLVVYSGQGQSGFLFKDVHTYDLKTNEWRKVKNKDLEAAARSQQLQPPPQPPPQLPPQQQQQRWRASLPWGRRKPTPEPPQPCARWKAASAQLAGGLGLLVHGGDSPTKEGPLFRNDTWLLRFPDLRWQQASSGGGGTEGQEQPGPKARRSHSLVSYQDAEGRQLLLLFGGRRDDGLLLNDVWQGAVDSSGGNFSVAWTLLSDPQAGVGQGPAPLPRRGHVAVMWSSPEGPKMVVHGGRSEVYGSFTDVWLFDPNTTRWQPLAPTTAVQPAPRDHHGGALWAGHLFIFGGRFGTVEEALRPIGDRWLFDLQSRQWRQLPVRGMSPLPRFLFGYAQYTPTGGGADRFVLFGGQTGASCKLNDVWQLSLDSNLWQQVSQPYFTSKRCERLFG</sequence>
<dbReference type="Proteomes" id="UP000239899">
    <property type="component" value="Unassembled WGS sequence"/>
</dbReference>
<keyword evidence="1" id="KW-0880">Kelch repeat</keyword>
<keyword evidence="4" id="KW-0812">Transmembrane</keyword>
<dbReference type="PANTHER" id="PTHR46093:SF18">
    <property type="entry name" value="FIBRONECTIN TYPE-III DOMAIN-CONTAINING PROTEIN"/>
    <property type="match status" value="1"/>
</dbReference>
<keyword evidence="4" id="KW-1133">Transmembrane helix</keyword>
<evidence type="ECO:0000313" key="6">
    <source>
        <dbReference type="Proteomes" id="UP000239899"/>
    </source>
</evidence>
<comment type="caution">
    <text evidence="5">The sequence shown here is derived from an EMBL/GenBank/DDBJ whole genome shotgun (WGS) entry which is preliminary data.</text>
</comment>
<dbReference type="PANTHER" id="PTHR46093">
    <property type="entry name" value="ACYL-COA-BINDING DOMAIN-CONTAINING PROTEIN 5"/>
    <property type="match status" value="1"/>
</dbReference>
<dbReference type="SUPFAM" id="SSF117281">
    <property type="entry name" value="Kelch motif"/>
    <property type="match status" value="2"/>
</dbReference>
<feature type="compositionally biased region" description="Pro residues" evidence="3">
    <location>
        <begin position="189"/>
        <end position="199"/>
    </location>
</feature>
<dbReference type="InterPro" id="IPR015915">
    <property type="entry name" value="Kelch-typ_b-propeller"/>
</dbReference>
<gene>
    <name evidence="5" type="ORF">C2E21_1475</name>
</gene>